<sequence>MLCTVKGFPKSPDSSTLPSSWVIMRRFFTIISCLKGYTHQHFFPHIVHERIVRLDGDERRVFQERILGLSWGFMYEDLIRINVSMVREFCANFSSAKQDTVFLRGKRMPFTEDDIRRYLNIPGETPDTDQDDNFVALVKAYERGDDMNIAEIYSVISREETNWANDPANNTIPKSINNGILNP</sequence>
<accession>A0ABU6ZBI0</accession>
<gene>
    <name evidence="1" type="ORF">PIB30_038466</name>
</gene>
<reference evidence="1 2" key="1">
    <citation type="journal article" date="2023" name="Plants (Basel)">
        <title>Bridging the Gap: Combining Genomics and Transcriptomics Approaches to Understand Stylosanthes scabra, an Orphan Legume from the Brazilian Caatinga.</title>
        <authorList>
            <person name="Ferreira-Neto J.R.C."/>
            <person name="da Silva M.D."/>
            <person name="Binneck E."/>
            <person name="de Melo N.F."/>
            <person name="da Silva R.H."/>
            <person name="de Melo A.L.T.M."/>
            <person name="Pandolfi V."/>
            <person name="Bustamante F.O."/>
            <person name="Brasileiro-Vidal A.C."/>
            <person name="Benko-Iseppon A.M."/>
        </authorList>
    </citation>
    <scope>NUCLEOTIDE SEQUENCE [LARGE SCALE GENOMIC DNA]</scope>
    <source>
        <tissue evidence="1">Leaves</tissue>
    </source>
</reference>
<organism evidence="1 2">
    <name type="scientific">Stylosanthes scabra</name>
    <dbReference type="NCBI Taxonomy" id="79078"/>
    <lineage>
        <taxon>Eukaryota</taxon>
        <taxon>Viridiplantae</taxon>
        <taxon>Streptophyta</taxon>
        <taxon>Embryophyta</taxon>
        <taxon>Tracheophyta</taxon>
        <taxon>Spermatophyta</taxon>
        <taxon>Magnoliopsida</taxon>
        <taxon>eudicotyledons</taxon>
        <taxon>Gunneridae</taxon>
        <taxon>Pentapetalae</taxon>
        <taxon>rosids</taxon>
        <taxon>fabids</taxon>
        <taxon>Fabales</taxon>
        <taxon>Fabaceae</taxon>
        <taxon>Papilionoideae</taxon>
        <taxon>50 kb inversion clade</taxon>
        <taxon>dalbergioids sensu lato</taxon>
        <taxon>Dalbergieae</taxon>
        <taxon>Pterocarpus clade</taxon>
        <taxon>Stylosanthes</taxon>
    </lineage>
</organism>
<dbReference type="EMBL" id="JASCZI010272059">
    <property type="protein sequence ID" value="MED6219729.1"/>
    <property type="molecule type" value="Genomic_DNA"/>
</dbReference>
<keyword evidence="2" id="KW-1185">Reference proteome</keyword>
<name>A0ABU6ZBI0_9FABA</name>
<proteinExistence type="predicted"/>
<evidence type="ECO:0000313" key="2">
    <source>
        <dbReference type="Proteomes" id="UP001341840"/>
    </source>
</evidence>
<comment type="caution">
    <text evidence="1">The sequence shown here is derived from an EMBL/GenBank/DDBJ whole genome shotgun (WGS) entry which is preliminary data.</text>
</comment>
<evidence type="ECO:0000313" key="1">
    <source>
        <dbReference type="EMBL" id="MED6219729.1"/>
    </source>
</evidence>
<dbReference type="Proteomes" id="UP001341840">
    <property type="component" value="Unassembled WGS sequence"/>
</dbReference>
<protein>
    <submittedName>
        <fullName evidence="1">Uncharacterized protein</fullName>
    </submittedName>
</protein>